<dbReference type="Proteomes" id="UP000004664">
    <property type="component" value="Unassembled WGS sequence"/>
</dbReference>
<keyword evidence="3" id="KW-0966">Cell projection</keyword>
<dbReference type="InterPro" id="IPR038610">
    <property type="entry name" value="FliK-like_C_sf"/>
</dbReference>
<evidence type="ECO:0000313" key="3">
    <source>
        <dbReference type="EMBL" id="EGW22182.1"/>
    </source>
</evidence>
<reference evidence="3 4" key="1">
    <citation type="submission" date="2011-06" db="EMBL/GenBank/DDBJ databases">
        <title>Genomic sequence of Methylobacter tundripaludum SV96.</title>
        <authorList>
            <consortium name="US DOE Joint Genome Institute"/>
            <person name="Lucas S."/>
            <person name="Han J."/>
            <person name="Lapidus A."/>
            <person name="Cheng J.-F."/>
            <person name="Goodwin L."/>
            <person name="Pitluck S."/>
            <person name="Held B."/>
            <person name="Detter J.C."/>
            <person name="Han C."/>
            <person name="Tapia R."/>
            <person name="Land M."/>
            <person name="Hauser L."/>
            <person name="Kyrpides N."/>
            <person name="Ivanova N."/>
            <person name="Ovchinnikova G."/>
            <person name="Pagani I."/>
            <person name="Klotz M.G."/>
            <person name="Dispirito A.A."/>
            <person name="Murrell J.C."/>
            <person name="Dunfield P."/>
            <person name="Kalyuzhnaya M.G."/>
            <person name="Svenning M."/>
            <person name="Trotsenko Y.A."/>
            <person name="Stein L.Y."/>
            <person name="Woyke T."/>
        </authorList>
    </citation>
    <scope>NUCLEOTIDE SEQUENCE [LARGE SCALE GENOMIC DNA]</scope>
    <source>
        <strain evidence="4">ATCC BAA-1195 / DSM 17260 / SV96</strain>
    </source>
</reference>
<dbReference type="eggNOG" id="COG3144">
    <property type="taxonomic scope" value="Bacteria"/>
</dbReference>
<proteinExistence type="predicted"/>
<dbReference type="Pfam" id="PF02120">
    <property type="entry name" value="Flg_hook"/>
    <property type="match status" value="1"/>
</dbReference>
<keyword evidence="3" id="KW-0969">Cilium</keyword>
<feature type="compositionally biased region" description="Polar residues" evidence="1">
    <location>
        <begin position="343"/>
        <end position="357"/>
    </location>
</feature>
<evidence type="ECO:0000256" key="1">
    <source>
        <dbReference type="SAM" id="MobiDB-lite"/>
    </source>
</evidence>
<name>G3IRH1_METTV</name>
<evidence type="ECO:0000259" key="2">
    <source>
        <dbReference type="Pfam" id="PF02120"/>
    </source>
</evidence>
<feature type="domain" description="Flagellar hook-length control protein-like C-terminal" evidence="2">
    <location>
        <begin position="486"/>
        <end position="566"/>
    </location>
</feature>
<dbReference type="STRING" id="697282.Mettu_0983"/>
<dbReference type="OrthoDB" id="5563611at2"/>
<protein>
    <submittedName>
        <fullName evidence="3">Flagellar hook-length control protein</fullName>
    </submittedName>
</protein>
<keyword evidence="3" id="KW-0282">Flagellum</keyword>
<keyword evidence="4" id="KW-1185">Reference proteome</keyword>
<dbReference type="HOGENOM" id="CLU_550734_0_0_6"/>
<sequence>MDINSLINTQSLSAPGRLLENTLNLKVGQQLDVKVINAEIQAAKNAITLSLGGKDVSVQSNQPITLSPGQDLKIQVTQIAPSIEFKVLDPLPELKNQAIELRLKLIPTARDGGSAASGREPMRPTAKDVATGRLTITEKQDNAASPSSVKQLLDAKIISLIGNKIQLQVSNPSTANTGNKQVAVITIDRTQLTNAPSDLKIGQNLNLEIVKTGTTPEFKIIPAAPHIPEAKVAEFIKQFLPRHEASPLFLNQLIKDLPQLMKNESVPQVLKDIAAKIVQNLPPKEQLITSQGLKLAIINSGLFLEAKLPAQAELIKELPQLIKNESVPQSLQRIAAEILQNLTQKQPLPNGPDTNSKPIHGAELVPSKLNPTDDAMDAGSNTPKAGALGDTGLIAEDFKANLLKFIQALKQEITHQDEQSLNQVDLDLLKNLQHKTENTVAKLVLDQLMSLPKEDNPKQLWIIDIPFIDRQQAESVRIEVQQDKENKQQSGSGDWSVNITITPPGLGTIHCIVSYRNDVINTFFKSQNTQTTELIKHNLDYLKNQLEESGLKTGHMDAHDGAQKTQAAHPQQLAGKKLFDDKA</sequence>
<dbReference type="InterPro" id="IPR021136">
    <property type="entry name" value="Flagellar_hook_control-like_C"/>
</dbReference>
<feature type="compositionally biased region" description="Basic and acidic residues" evidence="1">
    <location>
        <begin position="553"/>
        <end position="562"/>
    </location>
</feature>
<dbReference type="AlphaFoldDB" id="G3IRH1"/>
<gene>
    <name evidence="3" type="ORF">Mettu_0983</name>
</gene>
<accession>G3IRH1</accession>
<feature type="region of interest" description="Disordered" evidence="1">
    <location>
        <begin position="553"/>
        <end position="583"/>
    </location>
</feature>
<dbReference type="InterPro" id="IPR000225">
    <property type="entry name" value="Armadillo"/>
</dbReference>
<dbReference type="Gene3D" id="3.30.750.140">
    <property type="match status" value="1"/>
</dbReference>
<dbReference type="PROSITE" id="PS50176">
    <property type="entry name" value="ARM_REPEAT"/>
    <property type="match status" value="1"/>
</dbReference>
<organism evidence="3 4">
    <name type="scientific">Methylobacter tundripaludum (strain ATCC BAA-1195 / DSM 17260 / SV96)</name>
    <dbReference type="NCBI Taxonomy" id="697282"/>
    <lineage>
        <taxon>Bacteria</taxon>
        <taxon>Pseudomonadati</taxon>
        <taxon>Pseudomonadota</taxon>
        <taxon>Gammaproteobacteria</taxon>
        <taxon>Methylococcales</taxon>
        <taxon>Methylococcaceae</taxon>
        <taxon>Methylobacter</taxon>
    </lineage>
</organism>
<dbReference type="EMBL" id="JH109152">
    <property type="protein sequence ID" value="EGW22182.1"/>
    <property type="molecule type" value="Genomic_DNA"/>
</dbReference>
<feature type="region of interest" description="Disordered" evidence="1">
    <location>
        <begin position="343"/>
        <end position="380"/>
    </location>
</feature>
<evidence type="ECO:0000313" key="4">
    <source>
        <dbReference type="Proteomes" id="UP000004664"/>
    </source>
</evidence>